<feature type="transmembrane region" description="Helical" evidence="1">
    <location>
        <begin position="60"/>
        <end position="78"/>
    </location>
</feature>
<protein>
    <recommendedName>
        <fullName evidence="4">DUF4235 domain-containing protein</fullName>
    </recommendedName>
</protein>
<sequence length="106" mass="11778">MTQYDDVMIPEKILWKVYAGALGAVTTIVSQKVVEGVWKYVTGDDETPQPDDPEVSTTKALSWALASGIGIAGSQLLMHRFVNKRWMKFSSVNPITGKDFKDKNDD</sequence>
<keyword evidence="3" id="KW-1185">Reference proteome</keyword>
<organism evidence="2 3">
    <name type="scientific">Cutibacterium avidum ATCC 25577</name>
    <dbReference type="NCBI Taxonomy" id="997355"/>
    <lineage>
        <taxon>Bacteria</taxon>
        <taxon>Bacillati</taxon>
        <taxon>Actinomycetota</taxon>
        <taxon>Actinomycetes</taxon>
        <taxon>Propionibacteriales</taxon>
        <taxon>Propionibacteriaceae</taxon>
        <taxon>Cutibacterium</taxon>
    </lineage>
</organism>
<dbReference type="HOGENOM" id="CLU_168912_0_1_11"/>
<reference evidence="2 3" key="1">
    <citation type="submission" date="2011-06" db="EMBL/GenBank/DDBJ databases">
        <authorList>
            <person name="Muzny D."/>
            <person name="Qin X."/>
            <person name="Deng J."/>
            <person name="Jiang H."/>
            <person name="Liu Y."/>
            <person name="Qu J."/>
            <person name="Song X.-Z."/>
            <person name="Zhang L."/>
            <person name="Thornton R."/>
            <person name="Coyle M."/>
            <person name="Francisco L."/>
            <person name="Jackson L."/>
            <person name="Javaid M."/>
            <person name="Korchina V."/>
            <person name="Kovar C."/>
            <person name="Mata R."/>
            <person name="Mathew T."/>
            <person name="Ngo R."/>
            <person name="Nguyen L."/>
            <person name="Nguyen N."/>
            <person name="Okwuonu G."/>
            <person name="Ongeri F."/>
            <person name="Pham C."/>
            <person name="Simmons D."/>
            <person name="Wilczek-Boney K."/>
            <person name="Hale W."/>
            <person name="Jakkamsetti A."/>
            <person name="Pham P."/>
            <person name="Ruth R."/>
            <person name="San Lucas F."/>
            <person name="Warren J."/>
            <person name="Zhang J."/>
            <person name="Zhao Z."/>
            <person name="Zhou C."/>
            <person name="Zhu D."/>
            <person name="Lee S."/>
            <person name="Bess C."/>
            <person name="Blankenburg K."/>
            <person name="Forbes L."/>
            <person name="Fu Q."/>
            <person name="Gubbala S."/>
            <person name="Hirani K."/>
            <person name="Jayaseelan J.C."/>
            <person name="Lara F."/>
            <person name="Munidasa M."/>
            <person name="Palculict T."/>
            <person name="Patil S."/>
            <person name="Pu L.-L."/>
            <person name="Saada N."/>
            <person name="Tang L."/>
            <person name="Weissenberger G."/>
            <person name="Zhu Y."/>
            <person name="Hemphill L."/>
            <person name="Shang Y."/>
            <person name="Youmans B."/>
            <person name="Ayvaz T."/>
            <person name="Ross M."/>
            <person name="Santibanez J."/>
            <person name="Aqrawi P."/>
            <person name="Gross S."/>
            <person name="Joshi V."/>
            <person name="Fowler G."/>
            <person name="Nazareth L."/>
            <person name="Reid J."/>
            <person name="Worley K."/>
            <person name="Petrosino J."/>
            <person name="Highlander S."/>
            <person name="Gibbs R."/>
        </authorList>
    </citation>
    <scope>NUCLEOTIDE SEQUENCE [LARGE SCALE GENOMIC DNA]</scope>
    <source>
        <strain evidence="2 3">ATCC 25577</strain>
    </source>
</reference>
<keyword evidence="1" id="KW-0472">Membrane</keyword>
<gene>
    <name evidence="2" type="ORF">HMPREF9153_1904</name>
</gene>
<keyword evidence="1" id="KW-1133">Transmembrane helix</keyword>
<evidence type="ECO:0008006" key="4">
    <source>
        <dbReference type="Google" id="ProtNLM"/>
    </source>
</evidence>
<evidence type="ECO:0000256" key="1">
    <source>
        <dbReference type="SAM" id="Phobius"/>
    </source>
</evidence>
<dbReference type="Pfam" id="PF14019">
    <property type="entry name" value="DUF4235"/>
    <property type="match status" value="1"/>
</dbReference>
<dbReference type="InterPro" id="IPR025329">
    <property type="entry name" value="DUF4235"/>
</dbReference>
<keyword evidence="1" id="KW-0812">Transmembrane</keyword>
<dbReference type="PATRIC" id="fig|997355.3.peg.1876"/>
<name>G4CZN2_9ACTN</name>
<dbReference type="EMBL" id="AGBA01000015">
    <property type="protein sequence ID" value="EGY76951.1"/>
    <property type="molecule type" value="Genomic_DNA"/>
</dbReference>
<accession>G4CZN2</accession>
<comment type="caution">
    <text evidence="2">The sequence shown here is derived from an EMBL/GenBank/DDBJ whole genome shotgun (WGS) entry which is preliminary data.</text>
</comment>
<evidence type="ECO:0000313" key="3">
    <source>
        <dbReference type="Proteomes" id="UP000005332"/>
    </source>
</evidence>
<evidence type="ECO:0000313" key="2">
    <source>
        <dbReference type="EMBL" id="EGY76951.1"/>
    </source>
</evidence>
<proteinExistence type="predicted"/>
<dbReference type="Proteomes" id="UP000005332">
    <property type="component" value="Unassembled WGS sequence"/>
</dbReference>
<dbReference type="AlphaFoldDB" id="G4CZN2"/>